<dbReference type="InterPro" id="IPR007061">
    <property type="entry name" value="MST-like"/>
</dbReference>
<dbReference type="Pfam" id="PF04978">
    <property type="entry name" value="MST"/>
    <property type="match status" value="1"/>
</dbReference>
<keyword evidence="2" id="KW-1185">Reference proteome</keyword>
<dbReference type="RefSeq" id="WP_006339403.1">
    <property type="nucleotide sequence ID" value="NZ_BAHC01000245.1"/>
</dbReference>
<dbReference type="EMBL" id="BAHC01000245">
    <property type="protein sequence ID" value="GAB93828.1"/>
    <property type="molecule type" value="Genomic_DNA"/>
</dbReference>
<dbReference type="InterPro" id="IPR034660">
    <property type="entry name" value="DinB/YfiT-like"/>
</dbReference>
<evidence type="ECO:0000313" key="2">
    <source>
        <dbReference type="Proteomes" id="UP000008363"/>
    </source>
</evidence>
<reference evidence="1 2" key="1">
    <citation type="submission" date="2012-08" db="EMBL/GenBank/DDBJ databases">
        <title>Whole genome shotgun sequence of Gordonia rhizosphera NBRC 16068.</title>
        <authorList>
            <person name="Takarada H."/>
            <person name="Isaki S."/>
            <person name="Hosoyama A."/>
            <person name="Tsuchikane K."/>
            <person name="Katsumata H."/>
            <person name="Baba S."/>
            <person name="Ohji S."/>
            <person name="Yamazaki S."/>
            <person name="Fujita N."/>
        </authorList>
    </citation>
    <scope>NUCLEOTIDE SEQUENCE [LARGE SCALE GENOMIC DNA]</scope>
    <source>
        <strain evidence="1 2">NBRC 16068</strain>
    </source>
</reference>
<comment type="caution">
    <text evidence="1">The sequence shown here is derived from an EMBL/GenBank/DDBJ whole genome shotgun (WGS) entry which is preliminary data.</text>
</comment>
<sequence>MAGTYTHVTLSVAVSGEKEDVLTLLADQRAMFKITLRGLTEEQARQRTTVSELTLGGLLKHLTWGEQATLKDLRERDENAEIDLSELAGNHELLDGETVAHYLAEYDRVAAELEAYVAETSLDDLIPQPTAPWQPEREWWTVRKMLLHRLRETAHHSGHADIIRESLDGQTTMAALFEETPSS</sequence>
<organism evidence="1 2">
    <name type="scientific">Gordonia rhizosphera NBRC 16068</name>
    <dbReference type="NCBI Taxonomy" id="1108045"/>
    <lineage>
        <taxon>Bacteria</taxon>
        <taxon>Bacillati</taxon>
        <taxon>Actinomycetota</taxon>
        <taxon>Actinomycetes</taxon>
        <taxon>Mycobacteriales</taxon>
        <taxon>Gordoniaceae</taxon>
        <taxon>Gordonia</taxon>
    </lineage>
</organism>
<gene>
    <name evidence="1" type="ORF">GORHZ_245_00660</name>
</gene>
<accession>K6VCB5</accession>
<evidence type="ECO:0008006" key="3">
    <source>
        <dbReference type="Google" id="ProtNLM"/>
    </source>
</evidence>
<dbReference type="STRING" id="1108045.GORHZ_245_00660"/>
<evidence type="ECO:0000313" key="1">
    <source>
        <dbReference type="EMBL" id="GAB93828.1"/>
    </source>
</evidence>
<dbReference type="AlphaFoldDB" id="K6VCB5"/>
<dbReference type="OrthoDB" id="4548523at2"/>
<dbReference type="SUPFAM" id="SSF109854">
    <property type="entry name" value="DinB/YfiT-like putative metalloenzymes"/>
    <property type="match status" value="1"/>
</dbReference>
<proteinExistence type="predicted"/>
<protein>
    <recommendedName>
        <fullName evidence="3">DinB-like domain-containing protein</fullName>
    </recommendedName>
</protein>
<dbReference type="Gene3D" id="1.20.120.450">
    <property type="entry name" value="dinb family like domain"/>
    <property type="match status" value="1"/>
</dbReference>
<dbReference type="Proteomes" id="UP000008363">
    <property type="component" value="Unassembled WGS sequence"/>
</dbReference>
<name>K6VCB5_9ACTN</name>
<dbReference type="eggNOG" id="COG2318">
    <property type="taxonomic scope" value="Bacteria"/>
</dbReference>